<proteinExistence type="predicted"/>
<protein>
    <submittedName>
        <fullName evidence="4">Uu.00g144960.m01.CDS01</fullName>
    </submittedName>
</protein>
<keyword evidence="5" id="KW-1185">Reference proteome</keyword>
<gene>
    <name evidence="4" type="ORF">KHLLAP_LOCUS9938</name>
</gene>
<accession>A0AAI8YLY1</accession>
<evidence type="ECO:0000313" key="5">
    <source>
        <dbReference type="Proteomes" id="UP001295740"/>
    </source>
</evidence>
<comment type="caution">
    <text evidence="4">The sequence shown here is derived from an EMBL/GenBank/DDBJ whole genome shotgun (WGS) entry which is preliminary data.</text>
</comment>
<feature type="transmembrane region" description="Helical" evidence="2">
    <location>
        <begin position="75"/>
        <end position="96"/>
    </location>
</feature>
<keyword evidence="2" id="KW-0812">Transmembrane</keyword>
<dbReference type="Proteomes" id="UP001295740">
    <property type="component" value="Unassembled WGS sequence"/>
</dbReference>
<keyword evidence="2" id="KW-0472">Membrane</keyword>
<evidence type="ECO:0000256" key="1">
    <source>
        <dbReference type="SAM" id="MobiDB-lite"/>
    </source>
</evidence>
<reference evidence="4" key="1">
    <citation type="submission" date="2023-10" db="EMBL/GenBank/DDBJ databases">
        <authorList>
            <person name="Hackl T."/>
        </authorList>
    </citation>
    <scope>NUCLEOTIDE SEQUENCE</scope>
</reference>
<feature type="domain" description="LITAF" evidence="3">
    <location>
        <begin position="49"/>
        <end position="117"/>
    </location>
</feature>
<evidence type="ECO:0000313" key="4">
    <source>
        <dbReference type="EMBL" id="CAJ2509470.1"/>
    </source>
</evidence>
<dbReference type="Pfam" id="PF10601">
    <property type="entry name" value="zf-LITAF-like"/>
    <property type="match status" value="1"/>
</dbReference>
<dbReference type="AlphaFoldDB" id="A0AAI8YLY1"/>
<keyword evidence="2" id="KW-1133">Transmembrane helix</keyword>
<feature type="region of interest" description="Disordered" evidence="1">
    <location>
        <begin position="1"/>
        <end position="39"/>
    </location>
</feature>
<name>A0AAI8YLY1_9PEZI</name>
<sequence length="138" mass="15853">MAIKLETHNAPSDTPVEEKPVWQPPQPQQPMETHGNAGMGRVTETLGIEPDFIDCSFCQKRNMTTVKREPSQATLVAQFFCALAFFPCCTLCLYPVPKKREWWFNTRHKRSMCDKDVAFISHDINRIDARYVQSQFGS</sequence>
<organism evidence="4 5">
    <name type="scientific">Anthostomella pinea</name>
    <dbReference type="NCBI Taxonomy" id="933095"/>
    <lineage>
        <taxon>Eukaryota</taxon>
        <taxon>Fungi</taxon>
        <taxon>Dikarya</taxon>
        <taxon>Ascomycota</taxon>
        <taxon>Pezizomycotina</taxon>
        <taxon>Sordariomycetes</taxon>
        <taxon>Xylariomycetidae</taxon>
        <taxon>Xylariales</taxon>
        <taxon>Xylariaceae</taxon>
        <taxon>Anthostomella</taxon>
    </lineage>
</organism>
<dbReference type="InterPro" id="IPR006629">
    <property type="entry name" value="LITAF"/>
</dbReference>
<evidence type="ECO:0000256" key="2">
    <source>
        <dbReference type="SAM" id="Phobius"/>
    </source>
</evidence>
<evidence type="ECO:0000259" key="3">
    <source>
        <dbReference type="Pfam" id="PF10601"/>
    </source>
</evidence>
<dbReference type="EMBL" id="CAUWAG010000012">
    <property type="protein sequence ID" value="CAJ2509470.1"/>
    <property type="molecule type" value="Genomic_DNA"/>
</dbReference>